<organism evidence="9 10">
    <name type="scientific">Brumicola pallidula DSM 14239 = ACAM 615</name>
    <dbReference type="NCBI Taxonomy" id="1121922"/>
    <lineage>
        <taxon>Bacteria</taxon>
        <taxon>Pseudomonadati</taxon>
        <taxon>Pseudomonadota</taxon>
        <taxon>Gammaproteobacteria</taxon>
        <taxon>Alteromonadales</taxon>
        <taxon>Alteromonadaceae</taxon>
        <taxon>Brumicola</taxon>
    </lineage>
</organism>
<dbReference type="PROSITE" id="PS51085">
    <property type="entry name" value="2FE2S_FER_2"/>
    <property type="match status" value="1"/>
</dbReference>
<dbReference type="CDD" id="cd00207">
    <property type="entry name" value="fer2"/>
    <property type="match status" value="1"/>
</dbReference>
<dbReference type="SUPFAM" id="SSF54292">
    <property type="entry name" value="2Fe-2S ferredoxin-like"/>
    <property type="match status" value="1"/>
</dbReference>
<keyword evidence="5" id="KW-0411">Iron-sulfur</keyword>
<dbReference type="GO" id="GO:0046872">
    <property type="term" value="F:metal ion binding"/>
    <property type="evidence" value="ECO:0007669"/>
    <property type="project" value="UniProtKB-KW"/>
</dbReference>
<dbReference type="STRING" id="1121922.GCA_000428905_02971"/>
<evidence type="ECO:0000256" key="2">
    <source>
        <dbReference type="ARBA" id="ARBA00022714"/>
    </source>
</evidence>
<gene>
    <name evidence="9" type="primary">fdxB</name>
    <name evidence="9" type="ORF">GPAL_0399</name>
</gene>
<dbReference type="InterPro" id="IPR018298">
    <property type="entry name" value="Adrenodoxin_Fe-S_BS"/>
</dbReference>
<evidence type="ECO:0000313" key="10">
    <source>
        <dbReference type="Proteomes" id="UP000006251"/>
    </source>
</evidence>
<evidence type="ECO:0000256" key="3">
    <source>
        <dbReference type="ARBA" id="ARBA00022723"/>
    </source>
</evidence>
<dbReference type="Pfam" id="PF00111">
    <property type="entry name" value="Fer2"/>
    <property type="match status" value="1"/>
</dbReference>
<dbReference type="PANTHER" id="PTHR23426">
    <property type="entry name" value="FERREDOXIN/ADRENODOXIN"/>
    <property type="match status" value="1"/>
</dbReference>
<dbReference type="PRINTS" id="PR00355">
    <property type="entry name" value="ADRENODOXIN"/>
</dbReference>
<dbReference type="GO" id="GO:0140647">
    <property type="term" value="P:P450-containing electron transport chain"/>
    <property type="evidence" value="ECO:0007669"/>
    <property type="project" value="InterPro"/>
</dbReference>
<comment type="cofactor">
    <cofactor evidence="7">
        <name>[2Fe-2S] cluster</name>
        <dbReference type="ChEBI" id="CHEBI:190135"/>
    </cofactor>
</comment>
<feature type="domain" description="2Fe-2S ferredoxin-type" evidence="8">
    <location>
        <begin position="2"/>
        <end position="105"/>
    </location>
</feature>
<evidence type="ECO:0000256" key="1">
    <source>
        <dbReference type="ARBA" id="ARBA00010914"/>
    </source>
</evidence>
<dbReference type="Proteomes" id="UP000006251">
    <property type="component" value="Unassembled WGS sequence"/>
</dbReference>
<dbReference type="GO" id="GO:0009055">
    <property type="term" value="F:electron transfer activity"/>
    <property type="evidence" value="ECO:0007669"/>
    <property type="project" value="TreeGrafter"/>
</dbReference>
<accession>K6Y3A4</accession>
<dbReference type="InterPro" id="IPR012675">
    <property type="entry name" value="Beta-grasp_dom_sf"/>
</dbReference>
<dbReference type="OrthoDB" id="9799640at2"/>
<sequence>MTIIKYVDAENNVTEVEAETGESIMSLAVNNMVDGIVGECGGAQACATCHCYLDNKYAKHFSEMSEMEEAMLESAPQRTETSRLSCQLMLKDDTPDIEVSLPSSQY</sequence>
<dbReference type="RefSeq" id="WP_006008689.1">
    <property type="nucleotide sequence ID" value="NZ_AUAV01000016.1"/>
</dbReference>
<dbReference type="PANTHER" id="PTHR23426:SF65">
    <property type="entry name" value="FERREDOXIN-2, MITOCHONDRIAL"/>
    <property type="match status" value="1"/>
</dbReference>
<evidence type="ECO:0000259" key="8">
    <source>
        <dbReference type="PROSITE" id="PS51085"/>
    </source>
</evidence>
<keyword evidence="3" id="KW-0479">Metal-binding</keyword>
<evidence type="ECO:0000256" key="5">
    <source>
        <dbReference type="ARBA" id="ARBA00023014"/>
    </source>
</evidence>
<name>K6Y3A4_9ALTE</name>
<proteinExistence type="inferred from homology"/>
<dbReference type="InterPro" id="IPR001041">
    <property type="entry name" value="2Fe-2S_ferredoxin-type"/>
</dbReference>
<protein>
    <submittedName>
        <fullName evidence="9">2Fe-2S ferredoxin</fullName>
    </submittedName>
</protein>
<dbReference type="GO" id="GO:0051537">
    <property type="term" value="F:2 iron, 2 sulfur cluster binding"/>
    <property type="evidence" value="ECO:0007669"/>
    <property type="project" value="UniProtKB-KW"/>
</dbReference>
<dbReference type="Gene3D" id="3.10.20.30">
    <property type="match status" value="1"/>
</dbReference>
<evidence type="ECO:0000313" key="9">
    <source>
        <dbReference type="EMBL" id="GAC27279.1"/>
    </source>
</evidence>
<evidence type="ECO:0000256" key="7">
    <source>
        <dbReference type="ARBA" id="ARBA00034078"/>
    </source>
</evidence>
<comment type="similarity">
    <text evidence="1">Belongs to the adrenodoxin/putidaredoxin family.</text>
</comment>
<dbReference type="InterPro" id="IPR001055">
    <property type="entry name" value="Adrenodoxin-like"/>
</dbReference>
<evidence type="ECO:0000256" key="6">
    <source>
        <dbReference type="ARBA" id="ARBA00023075"/>
    </source>
</evidence>
<dbReference type="InterPro" id="IPR036010">
    <property type="entry name" value="2Fe-2S_ferredoxin-like_sf"/>
</dbReference>
<dbReference type="EMBL" id="BAEQ01000009">
    <property type="protein sequence ID" value="GAC27279.1"/>
    <property type="molecule type" value="Genomic_DNA"/>
</dbReference>
<keyword evidence="4" id="KW-0408">Iron</keyword>
<comment type="caution">
    <text evidence="9">The sequence shown here is derived from an EMBL/GenBank/DDBJ whole genome shotgun (WGS) entry which is preliminary data.</text>
</comment>
<reference evidence="10" key="1">
    <citation type="journal article" date="2014" name="Environ. Microbiol.">
        <title>Comparative genomics of the marine bacterial genus Glaciecola reveals the high degree of genomic diversity and genomic characteristic for cold adaptation.</title>
        <authorList>
            <person name="Qin Q.L."/>
            <person name="Xie B.B."/>
            <person name="Yu Y."/>
            <person name="Shu Y.L."/>
            <person name="Rong J.C."/>
            <person name="Zhang Y.J."/>
            <person name="Zhao D.L."/>
            <person name="Chen X.L."/>
            <person name="Zhang X.Y."/>
            <person name="Chen B."/>
            <person name="Zhou B.C."/>
            <person name="Zhang Y.Z."/>
        </authorList>
    </citation>
    <scope>NUCLEOTIDE SEQUENCE [LARGE SCALE GENOMIC DNA]</scope>
    <source>
        <strain evidence="10">ACAM 615</strain>
    </source>
</reference>
<dbReference type="PROSITE" id="PS00814">
    <property type="entry name" value="ADX"/>
    <property type="match status" value="1"/>
</dbReference>
<evidence type="ECO:0000256" key="4">
    <source>
        <dbReference type="ARBA" id="ARBA00023004"/>
    </source>
</evidence>
<keyword evidence="10" id="KW-1185">Reference proteome</keyword>
<keyword evidence="6" id="KW-0830">Ubiquinone</keyword>
<keyword evidence="2" id="KW-0001">2Fe-2S</keyword>
<dbReference type="AlphaFoldDB" id="K6Y3A4"/>